<dbReference type="Proteomes" id="UP000286947">
    <property type="component" value="Unassembled WGS sequence"/>
</dbReference>
<comment type="caution">
    <text evidence="1">The sequence shown here is derived from an EMBL/GenBank/DDBJ whole genome shotgun (WGS) entry which is preliminary data.</text>
</comment>
<sequence>MQLLYNSENFSVIAVALTEQNQPQEVQRGGYEIVNKLTGKGIYLEGDLARKFQREVQQIAEQSDEQGDLEDYLQNYDELMHRVVQN</sequence>
<keyword evidence="2" id="KW-1185">Reference proteome</keyword>
<proteinExistence type="predicted"/>
<name>A0A433SCH2_9BURK</name>
<protein>
    <recommendedName>
        <fullName evidence="3">DUF3567 domain-containing protein</fullName>
    </recommendedName>
</protein>
<evidence type="ECO:0000313" key="1">
    <source>
        <dbReference type="EMBL" id="RUS66419.1"/>
    </source>
</evidence>
<dbReference type="InterPro" id="IPR021951">
    <property type="entry name" value="DUF3567"/>
</dbReference>
<dbReference type="EMBL" id="PQSP01000005">
    <property type="protein sequence ID" value="RUS66419.1"/>
    <property type="molecule type" value="Genomic_DNA"/>
</dbReference>
<dbReference type="AlphaFoldDB" id="A0A433SCH2"/>
<evidence type="ECO:0000313" key="2">
    <source>
        <dbReference type="Proteomes" id="UP000286947"/>
    </source>
</evidence>
<accession>A0A433SCH2</accession>
<gene>
    <name evidence="1" type="ORF">CUZ56_02145</name>
</gene>
<evidence type="ECO:0008006" key="3">
    <source>
        <dbReference type="Google" id="ProtNLM"/>
    </source>
</evidence>
<organism evidence="1 2">
    <name type="scientific">Saezia sanguinis</name>
    <dbReference type="NCBI Taxonomy" id="1965230"/>
    <lineage>
        <taxon>Bacteria</taxon>
        <taxon>Pseudomonadati</taxon>
        <taxon>Pseudomonadota</taxon>
        <taxon>Betaproteobacteria</taxon>
        <taxon>Burkholderiales</taxon>
        <taxon>Saeziaceae</taxon>
        <taxon>Saezia</taxon>
    </lineage>
</organism>
<dbReference type="Pfam" id="PF12091">
    <property type="entry name" value="DUF3567"/>
    <property type="match status" value="1"/>
</dbReference>
<reference evidence="1 2" key="1">
    <citation type="submission" date="2018-01" db="EMBL/GenBank/DDBJ databases">
        <title>Saezia sanguinis gen. nov., sp. nov., in the order Burkholderiales isolated from human blood.</title>
        <authorList>
            <person name="Medina-Pascual M.J."/>
            <person name="Valdezate S."/>
            <person name="Monzon S."/>
            <person name="Cuesta I."/>
            <person name="Carrasco G."/>
            <person name="Villalon P."/>
            <person name="Saez-Nieto J.A."/>
        </authorList>
    </citation>
    <scope>NUCLEOTIDE SEQUENCE [LARGE SCALE GENOMIC DNA]</scope>
    <source>
        <strain evidence="1 2">CNM695-12</strain>
    </source>
</reference>